<dbReference type="GO" id="GO:0005737">
    <property type="term" value="C:cytoplasm"/>
    <property type="evidence" value="ECO:0007669"/>
    <property type="project" value="TreeGrafter"/>
</dbReference>
<dbReference type="CDD" id="cd00564">
    <property type="entry name" value="TMP_TenI"/>
    <property type="match status" value="1"/>
</dbReference>
<reference evidence="4 5" key="1">
    <citation type="submission" date="2020-08" db="EMBL/GenBank/DDBJ databases">
        <title>Genomic Encyclopedia of Type Strains, Phase IV (KMG-IV): sequencing the most valuable type-strain genomes for metagenomic binning, comparative biology and taxonomic classification.</title>
        <authorList>
            <person name="Goeker M."/>
        </authorList>
    </citation>
    <scope>NUCLEOTIDE SEQUENCE [LARGE SCALE GENOMIC DNA]</scope>
    <source>
        <strain evidence="4 5">DSM 16325</strain>
    </source>
</reference>
<dbReference type="GO" id="GO:0004789">
    <property type="term" value="F:thiamine-phosphate diphosphorylase activity"/>
    <property type="evidence" value="ECO:0007669"/>
    <property type="project" value="TreeGrafter"/>
</dbReference>
<keyword evidence="4" id="KW-0413">Isomerase</keyword>
<comment type="pathway">
    <text evidence="1">Cofactor biosynthesis; thiamine diphosphate biosynthesis.</text>
</comment>
<accession>A0A7W8IRC4</accession>
<dbReference type="Gene3D" id="3.20.20.70">
    <property type="entry name" value="Aldolase class I"/>
    <property type="match status" value="1"/>
</dbReference>
<keyword evidence="5" id="KW-1185">Reference proteome</keyword>
<dbReference type="NCBIfam" id="NF005819">
    <property type="entry name" value="PRK07695.1"/>
    <property type="match status" value="1"/>
</dbReference>
<organism evidence="4 5">
    <name type="scientific">Anoxybacteroides tepidamans</name>
    <dbReference type="NCBI Taxonomy" id="265948"/>
    <lineage>
        <taxon>Bacteria</taxon>
        <taxon>Bacillati</taxon>
        <taxon>Bacillota</taxon>
        <taxon>Bacilli</taxon>
        <taxon>Bacillales</taxon>
        <taxon>Anoxybacillaceae</taxon>
        <taxon>Anoxybacteroides</taxon>
    </lineage>
</organism>
<dbReference type="Pfam" id="PF02581">
    <property type="entry name" value="TMP-TENI"/>
    <property type="match status" value="1"/>
</dbReference>
<dbReference type="InterPro" id="IPR022998">
    <property type="entry name" value="ThiamineP_synth_TenI"/>
</dbReference>
<dbReference type="EC" id="5.3.99.10" evidence="4"/>
<comment type="caution">
    <text evidence="4">The sequence shown here is derived from an EMBL/GenBank/DDBJ whole genome shotgun (WGS) entry which is preliminary data.</text>
</comment>
<evidence type="ECO:0000313" key="4">
    <source>
        <dbReference type="EMBL" id="MBB5325340.1"/>
    </source>
</evidence>
<dbReference type="PANTHER" id="PTHR20857:SF22">
    <property type="entry name" value="THIAZOLE TAUTOMERASE"/>
    <property type="match status" value="1"/>
</dbReference>
<dbReference type="PANTHER" id="PTHR20857">
    <property type="entry name" value="THIAMINE-PHOSPHATE PYROPHOSPHORYLASE"/>
    <property type="match status" value="1"/>
</dbReference>
<evidence type="ECO:0000256" key="1">
    <source>
        <dbReference type="ARBA" id="ARBA00004948"/>
    </source>
</evidence>
<dbReference type="SUPFAM" id="SSF51391">
    <property type="entry name" value="Thiamin phosphate synthase"/>
    <property type="match status" value="1"/>
</dbReference>
<protein>
    <submittedName>
        <fullName evidence="4">Thiazole tautomerase (Transcriptional regulator TenI)</fullName>
        <ecNumber evidence="4">5.3.99.10</ecNumber>
    </submittedName>
</protein>
<evidence type="ECO:0000256" key="2">
    <source>
        <dbReference type="ARBA" id="ARBA00022977"/>
    </source>
</evidence>
<evidence type="ECO:0000313" key="5">
    <source>
        <dbReference type="Proteomes" id="UP000520011"/>
    </source>
</evidence>
<keyword evidence="2" id="KW-0784">Thiamine biosynthesis</keyword>
<dbReference type="InterPro" id="IPR036206">
    <property type="entry name" value="ThiamineP_synth_sf"/>
</dbReference>
<dbReference type="InterPro" id="IPR013785">
    <property type="entry name" value="Aldolase_TIM"/>
</dbReference>
<feature type="domain" description="Thiamine phosphate synthase/TenI" evidence="3">
    <location>
        <begin position="9"/>
        <end position="181"/>
    </location>
</feature>
<dbReference type="GO" id="GO:0016853">
    <property type="term" value="F:isomerase activity"/>
    <property type="evidence" value="ECO:0007669"/>
    <property type="project" value="UniProtKB-KW"/>
</dbReference>
<dbReference type="RefSeq" id="WP_183254788.1">
    <property type="nucleotide sequence ID" value="NZ_JACHEP010000014.1"/>
</dbReference>
<sequence length="200" mass="21453">MKKQFHVISTGKQTTEQFAAIASQIHLYVDAIHIREKEKTAKELVERIEALLSSGVPAEKIIVNDRVDVAVACGVKGAQLAYHSLPAKKVKERFPSLFVGCSVHSLEEAVEAEQGGADYCIFGHVFPTECKAGIPPRGVETLAQITSAVRIPVIAIGGIQPSHVPHIWKAGASGIAVMSGVFLANDPLAQVKSYVQMMQG</sequence>
<dbReference type="AlphaFoldDB" id="A0A7W8IRC4"/>
<dbReference type="Proteomes" id="UP000520011">
    <property type="component" value="Unassembled WGS sequence"/>
</dbReference>
<evidence type="ECO:0000259" key="3">
    <source>
        <dbReference type="Pfam" id="PF02581"/>
    </source>
</evidence>
<dbReference type="EMBL" id="JACHEP010000014">
    <property type="protein sequence ID" value="MBB5325340.1"/>
    <property type="molecule type" value="Genomic_DNA"/>
</dbReference>
<gene>
    <name evidence="4" type="ORF">HNQ34_002440</name>
</gene>
<name>A0A7W8IRC4_9BACL</name>
<proteinExistence type="predicted"/>
<dbReference type="GO" id="GO:0009228">
    <property type="term" value="P:thiamine biosynthetic process"/>
    <property type="evidence" value="ECO:0007669"/>
    <property type="project" value="UniProtKB-KW"/>
</dbReference>